<feature type="region of interest" description="Disordered" evidence="1">
    <location>
        <begin position="362"/>
        <end position="402"/>
    </location>
</feature>
<dbReference type="PANTHER" id="PTHR38887">
    <property type="entry name" value="CHROMOSOME 21, WHOLE GENOME SHOTGUN SEQUENCE"/>
    <property type="match status" value="1"/>
</dbReference>
<gene>
    <name evidence="2" type="ORF">jhhlp_008378</name>
</gene>
<protein>
    <submittedName>
        <fullName evidence="2">Uncharacterized protein</fullName>
    </submittedName>
</protein>
<name>A0A2N3MXW4_9PEZI</name>
<keyword evidence="3" id="KW-1185">Reference proteome</keyword>
<dbReference type="VEuPathDB" id="FungiDB:jhhlp_008378"/>
<evidence type="ECO:0000256" key="1">
    <source>
        <dbReference type="SAM" id="MobiDB-lite"/>
    </source>
</evidence>
<dbReference type="EMBL" id="NLAX01001623">
    <property type="protein sequence ID" value="PKS05012.1"/>
    <property type="molecule type" value="Genomic_DNA"/>
</dbReference>
<dbReference type="PANTHER" id="PTHR38887:SF1">
    <property type="entry name" value="RAS MODIFICATION PROTEIN ERF4"/>
    <property type="match status" value="1"/>
</dbReference>
<reference evidence="2 3" key="1">
    <citation type="journal article" date="2017" name="G3 (Bethesda)">
        <title>First Draft Genome Sequence of the Pathogenic Fungus Lomentospora prolificans (Formerly Scedosporium prolificans).</title>
        <authorList>
            <person name="Luo R."/>
            <person name="Zimin A."/>
            <person name="Workman R."/>
            <person name="Fan Y."/>
            <person name="Pertea G."/>
            <person name="Grossman N."/>
            <person name="Wear M.P."/>
            <person name="Jia B."/>
            <person name="Miller H."/>
            <person name="Casadevall A."/>
            <person name="Timp W."/>
            <person name="Zhang S.X."/>
            <person name="Salzberg S.L."/>
        </authorList>
    </citation>
    <scope>NUCLEOTIDE SEQUENCE [LARGE SCALE GENOMIC DNA]</scope>
    <source>
        <strain evidence="2 3">JHH-5317</strain>
    </source>
</reference>
<dbReference type="InParanoid" id="A0A2N3MXW4"/>
<proteinExistence type="predicted"/>
<organism evidence="2 3">
    <name type="scientific">Lomentospora prolificans</name>
    <dbReference type="NCBI Taxonomy" id="41688"/>
    <lineage>
        <taxon>Eukaryota</taxon>
        <taxon>Fungi</taxon>
        <taxon>Dikarya</taxon>
        <taxon>Ascomycota</taxon>
        <taxon>Pezizomycotina</taxon>
        <taxon>Sordariomycetes</taxon>
        <taxon>Hypocreomycetidae</taxon>
        <taxon>Microascales</taxon>
        <taxon>Microascaceae</taxon>
        <taxon>Lomentospora</taxon>
    </lineage>
</organism>
<sequence>MGPDAVEKAKKMGSAAASKVVQGLIQEREKAICRSSSSLRKNDGPVDLLVRVAAAGVGLVSEACLYSQAKRLIETEANPEEGAEASQIPEVDSISSKNTLSLAEMFIRKHPHQPTTQPNTKLALPIILPQRRPGTRVRGFMRAYSPMLADALEPNPWIYAFNLAGFAGMAVPEPLMMLLGVGIGIATDAAMEAQSRFKSNKLLDCVNAEFFMPRGLVCLVVTWKPDAADGDPITTVNFEGKIAKPSSKTAVTQSIKDIITNKASTNGDLQDIQASMREMTKSSNGSFKWPDPAPLIFPAPNQIAATPRTHSDGKKMNRYGSVKHMDRRAQAQWIEENRDLPIAGLPPQPVFHGDLVAFFTGGNWRSKSDKNPQRRKSDPGSEREDVGGSVKPTSKLAASKAKPTSGFMDLFQTVRYPLKIVRECPLI</sequence>
<evidence type="ECO:0000313" key="3">
    <source>
        <dbReference type="Proteomes" id="UP000233524"/>
    </source>
</evidence>
<evidence type="ECO:0000313" key="2">
    <source>
        <dbReference type="EMBL" id="PKS05012.1"/>
    </source>
</evidence>
<dbReference type="InterPro" id="IPR053221">
    <property type="entry name" value="Burnettramic_acid_biosynth"/>
</dbReference>
<comment type="caution">
    <text evidence="2">The sequence shown here is derived from an EMBL/GenBank/DDBJ whole genome shotgun (WGS) entry which is preliminary data.</text>
</comment>
<dbReference type="Proteomes" id="UP000233524">
    <property type="component" value="Unassembled WGS sequence"/>
</dbReference>
<dbReference type="OrthoDB" id="3433125at2759"/>
<accession>A0A2N3MXW4</accession>
<feature type="compositionally biased region" description="Basic and acidic residues" evidence="1">
    <location>
        <begin position="366"/>
        <end position="386"/>
    </location>
</feature>
<dbReference type="AlphaFoldDB" id="A0A2N3MXW4"/>